<dbReference type="Pfam" id="PF00005">
    <property type="entry name" value="ABC_tran"/>
    <property type="match status" value="1"/>
</dbReference>
<evidence type="ECO:0000259" key="5">
    <source>
        <dbReference type="PROSITE" id="PS50893"/>
    </source>
</evidence>
<dbReference type="Proteomes" id="UP000011511">
    <property type="component" value="Unassembled WGS sequence"/>
</dbReference>
<dbReference type="NCBIfam" id="TIGR01188">
    <property type="entry name" value="drrA"/>
    <property type="match status" value="1"/>
</dbReference>
<dbReference type="InterPro" id="IPR025302">
    <property type="entry name" value="DrrA1/2-like_C"/>
</dbReference>
<dbReference type="InterPro" id="IPR050763">
    <property type="entry name" value="ABC_transporter_ATP-binding"/>
</dbReference>
<accession>L9ZJ41</accession>
<proteinExistence type="inferred from homology"/>
<evidence type="ECO:0000313" key="7">
    <source>
        <dbReference type="Proteomes" id="UP000011511"/>
    </source>
</evidence>
<dbReference type="Pfam" id="PF13732">
    <property type="entry name" value="DrrA1-3_C"/>
    <property type="match status" value="1"/>
</dbReference>
<organism evidence="6 7">
    <name type="scientific">Natrinema altunense (strain JCM 12890 / CGMCC 1.3731 / AJ2)</name>
    <dbReference type="NCBI Taxonomy" id="1227494"/>
    <lineage>
        <taxon>Archaea</taxon>
        <taxon>Methanobacteriati</taxon>
        <taxon>Methanobacteriota</taxon>
        <taxon>Stenosarchaea group</taxon>
        <taxon>Halobacteria</taxon>
        <taxon>Halobacteriales</taxon>
        <taxon>Natrialbaceae</taxon>
        <taxon>Natrinema</taxon>
    </lineage>
</organism>
<dbReference type="InterPro" id="IPR003593">
    <property type="entry name" value="AAA+_ATPase"/>
</dbReference>
<keyword evidence="1" id="KW-0813">Transport</keyword>
<keyword evidence="3" id="KW-0067">ATP-binding</keyword>
<dbReference type="GO" id="GO:0016887">
    <property type="term" value="F:ATP hydrolysis activity"/>
    <property type="evidence" value="ECO:0007669"/>
    <property type="project" value="InterPro"/>
</dbReference>
<sequence>MPTDSAIDVRGLRVTYADGTTAVDDIDMTVREGEFFGFLGPNGAGKTTTIKVLATLLTPSDGEVRVNGFNIRTDGRDVRKSIGYMAQETSVDPELTVEENVRFACEMYGVSRDERDRRVLTLLSLVDLADVADKPADKLSGGMQKRLDAAMALVHEPPVVFLDEPTTGLDPEARDRLWDYFRRINDQGTTIVLTTQYLEEADKLCDRLVLVQDGSVIIKGSPNDLKGRVGEEILDVELTGDEGARRRAAEIARDLGPFNSNAIEETDNGISVTGNSVREHGTTLLVALDEAGISVVGFDVREPTLDDVFLTVTGEGLT</sequence>
<comment type="caution">
    <text evidence="6">The sequence shown here is derived from an EMBL/GenBank/DDBJ whole genome shotgun (WGS) entry which is preliminary data.</text>
</comment>
<dbReference type="PROSITE" id="PS50893">
    <property type="entry name" value="ABC_TRANSPORTER_2"/>
    <property type="match status" value="1"/>
</dbReference>
<dbReference type="GO" id="GO:0005524">
    <property type="term" value="F:ATP binding"/>
    <property type="evidence" value="ECO:0007669"/>
    <property type="project" value="UniProtKB-KW"/>
</dbReference>
<evidence type="ECO:0000256" key="4">
    <source>
        <dbReference type="ARBA" id="ARBA00049985"/>
    </source>
</evidence>
<protein>
    <submittedName>
        <fullName evidence="6">Daunorubicin resistance ABC transporter ATPase subunit</fullName>
    </submittedName>
</protein>
<dbReference type="GO" id="GO:0043215">
    <property type="term" value="P:daunorubicin transport"/>
    <property type="evidence" value="ECO:0007669"/>
    <property type="project" value="InterPro"/>
</dbReference>
<dbReference type="SMART" id="SM00382">
    <property type="entry name" value="AAA"/>
    <property type="match status" value="1"/>
</dbReference>
<dbReference type="AlphaFoldDB" id="L9ZJ41"/>
<evidence type="ECO:0000256" key="3">
    <source>
        <dbReference type="ARBA" id="ARBA00022840"/>
    </source>
</evidence>
<dbReference type="GO" id="GO:1900753">
    <property type="term" value="P:doxorubicin transport"/>
    <property type="evidence" value="ECO:0007669"/>
    <property type="project" value="InterPro"/>
</dbReference>
<evidence type="ECO:0000256" key="2">
    <source>
        <dbReference type="ARBA" id="ARBA00022741"/>
    </source>
</evidence>
<feature type="domain" description="ABC transporter" evidence="5">
    <location>
        <begin position="7"/>
        <end position="238"/>
    </location>
</feature>
<evidence type="ECO:0000256" key="1">
    <source>
        <dbReference type="ARBA" id="ARBA00022448"/>
    </source>
</evidence>
<dbReference type="PANTHER" id="PTHR42711:SF5">
    <property type="entry name" value="ABC TRANSPORTER ATP-BINDING PROTEIN NATA"/>
    <property type="match status" value="1"/>
</dbReference>
<name>L9ZJ41_NATA2</name>
<dbReference type="SUPFAM" id="SSF52540">
    <property type="entry name" value="P-loop containing nucleoside triphosphate hydrolases"/>
    <property type="match status" value="1"/>
</dbReference>
<dbReference type="PANTHER" id="PTHR42711">
    <property type="entry name" value="ABC TRANSPORTER ATP-BINDING PROTEIN"/>
    <property type="match status" value="1"/>
</dbReference>
<dbReference type="InterPro" id="IPR027417">
    <property type="entry name" value="P-loop_NTPase"/>
</dbReference>
<dbReference type="EMBL" id="AOIK01000032">
    <property type="protein sequence ID" value="ELY85183.1"/>
    <property type="molecule type" value="Genomic_DNA"/>
</dbReference>
<dbReference type="InterPro" id="IPR003439">
    <property type="entry name" value="ABC_transporter-like_ATP-bd"/>
</dbReference>
<keyword evidence="7" id="KW-1185">Reference proteome</keyword>
<evidence type="ECO:0000313" key="6">
    <source>
        <dbReference type="EMBL" id="ELY85183.1"/>
    </source>
</evidence>
<keyword evidence="2" id="KW-0547">Nucleotide-binding</keyword>
<reference evidence="6 7" key="1">
    <citation type="journal article" date="2014" name="PLoS Genet.">
        <title>Phylogenetically driven sequencing of extremely halophilic archaea reveals strategies for static and dynamic osmo-response.</title>
        <authorList>
            <person name="Becker E.A."/>
            <person name="Seitzer P.M."/>
            <person name="Tritt A."/>
            <person name="Larsen D."/>
            <person name="Krusor M."/>
            <person name="Yao A.I."/>
            <person name="Wu D."/>
            <person name="Madern D."/>
            <person name="Eisen J.A."/>
            <person name="Darling A.E."/>
            <person name="Facciotti M.T."/>
        </authorList>
    </citation>
    <scope>NUCLEOTIDE SEQUENCE [LARGE SCALE GENOMIC DNA]</scope>
    <source>
        <strain evidence="6 7">JCM 12890</strain>
    </source>
</reference>
<dbReference type="Gene3D" id="3.40.50.300">
    <property type="entry name" value="P-loop containing nucleotide triphosphate hydrolases"/>
    <property type="match status" value="1"/>
</dbReference>
<dbReference type="InterPro" id="IPR005894">
    <property type="entry name" value="DrrA"/>
</dbReference>
<dbReference type="PATRIC" id="fig|1227494.3.peg.2597"/>
<gene>
    <name evidence="6" type="ORF">C485_12950</name>
</gene>
<comment type="similarity">
    <text evidence="4">Belongs to the ABC transporter superfamily. Drug exporter-1 (DrugE1) (TC 3.A.1.105) family.</text>
</comment>